<reference evidence="7" key="1">
    <citation type="submission" date="2023-05" db="EMBL/GenBank/DDBJ databases">
        <title>Limnohabitans sp. strain HM2-2 Genome sequencing and assembly.</title>
        <authorList>
            <person name="Jung Y."/>
        </authorList>
    </citation>
    <scope>NUCLEOTIDE SEQUENCE</scope>
    <source>
        <strain evidence="7">HM2-2</strain>
    </source>
</reference>
<dbReference type="InterPro" id="IPR016032">
    <property type="entry name" value="Sig_transdc_resp-reg_C-effctor"/>
</dbReference>
<dbReference type="PROSITE" id="PS50110">
    <property type="entry name" value="RESPONSE_REGULATORY"/>
    <property type="match status" value="1"/>
</dbReference>
<dbReference type="InterPro" id="IPR036388">
    <property type="entry name" value="WH-like_DNA-bd_sf"/>
</dbReference>
<dbReference type="InterPro" id="IPR011006">
    <property type="entry name" value="CheY-like_superfamily"/>
</dbReference>
<accession>A0ABT6X5N1</accession>
<evidence type="ECO:0000313" key="7">
    <source>
        <dbReference type="EMBL" id="MDI9233423.1"/>
    </source>
</evidence>
<comment type="caution">
    <text evidence="7">The sequence shown here is derived from an EMBL/GenBank/DDBJ whole genome shotgun (WGS) entry which is preliminary data.</text>
</comment>
<evidence type="ECO:0000259" key="5">
    <source>
        <dbReference type="PROSITE" id="PS50043"/>
    </source>
</evidence>
<name>A0ABT6X5N1_9BURK</name>
<dbReference type="SUPFAM" id="SSF52172">
    <property type="entry name" value="CheY-like"/>
    <property type="match status" value="1"/>
</dbReference>
<proteinExistence type="predicted"/>
<dbReference type="SMART" id="SM00448">
    <property type="entry name" value="REC"/>
    <property type="match status" value="1"/>
</dbReference>
<protein>
    <submittedName>
        <fullName evidence="7">Response regulator</fullName>
    </submittedName>
</protein>
<feature type="domain" description="HTH luxR-type" evidence="5">
    <location>
        <begin position="139"/>
        <end position="204"/>
    </location>
</feature>
<dbReference type="Gene3D" id="1.10.10.10">
    <property type="entry name" value="Winged helix-like DNA-binding domain superfamily/Winged helix DNA-binding domain"/>
    <property type="match status" value="1"/>
</dbReference>
<keyword evidence="2" id="KW-0238">DNA-binding</keyword>
<organism evidence="7 8">
    <name type="scientific">Limnohabitans lacus</name>
    <dbReference type="NCBI Taxonomy" id="3045173"/>
    <lineage>
        <taxon>Bacteria</taxon>
        <taxon>Pseudomonadati</taxon>
        <taxon>Pseudomonadota</taxon>
        <taxon>Betaproteobacteria</taxon>
        <taxon>Burkholderiales</taxon>
        <taxon>Comamonadaceae</taxon>
        <taxon>Limnohabitans</taxon>
    </lineage>
</organism>
<keyword evidence="4" id="KW-0597">Phosphoprotein</keyword>
<dbReference type="PROSITE" id="PS50043">
    <property type="entry name" value="HTH_LUXR_2"/>
    <property type="match status" value="1"/>
</dbReference>
<dbReference type="Pfam" id="PF00072">
    <property type="entry name" value="Response_reg"/>
    <property type="match status" value="1"/>
</dbReference>
<keyword evidence="3" id="KW-0804">Transcription</keyword>
<feature type="modified residue" description="4-aspartylphosphate" evidence="4">
    <location>
        <position position="58"/>
    </location>
</feature>
<keyword evidence="8" id="KW-1185">Reference proteome</keyword>
<gene>
    <name evidence="7" type="ORF">QLQ16_06180</name>
</gene>
<evidence type="ECO:0000256" key="1">
    <source>
        <dbReference type="ARBA" id="ARBA00023015"/>
    </source>
</evidence>
<sequence length="212" mass="24080">MNFDDFRGHVYLIDDDPSICRSLAFTLSSSNYSVQTFDSPQAFLKDSLPISPAVILLDMRMPGMTGTELQNTLLQSGRETPIIFISGESQPSEIINAMKHGAIDFLLKPFSMESLMTAIENGLNKDRARQQQLVRVMDIRQRFSRLTEKEQEICRWMIKGYGNKEIAELNGSAPSTVKLHRSRVLDKMGCETLPELIELSIDDKRRIFEVFG</sequence>
<dbReference type="SUPFAM" id="SSF46894">
    <property type="entry name" value="C-terminal effector domain of the bipartite response regulators"/>
    <property type="match status" value="1"/>
</dbReference>
<evidence type="ECO:0000313" key="8">
    <source>
        <dbReference type="Proteomes" id="UP001431902"/>
    </source>
</evidence>
<dbReference type="PRINTS" id="PR00038">
    <property type="entry name" value="HTHLUXR"/>
</dbReference>
<dbReference type="SMART" id="SM00421">
    <property type="entry name" value="HTH_LUXR"/>
    <property type="match status" value="1"/>
</dbReference>
<dbReference type="PANTHER" id="PTHR44688">
    <property type="entry name" value="DNA-BINDING TRANSCRIPTIONAL ACTIVATOR DEVR_DOSR"/>
    <property type="match status" value="1"/>
</dbReference>
<evidence type="ECO:0000256" key="3">
    <source>
        <dbReference type="ARBA" id="ARBA00023163"/>
    </source>
</evidence>
<dbReference type="RefSeq" id="WP_283223815.1">
    <property type="nucleotide sequence ID" value="NZ_JASGBH010000003.1"/>
</dbReference>
<dbReference type="Gene3D" id="3.40.50.2300">
    <property type="match status" value="1"/>
</dbReference>
<evidence type="ECO:0000259" key="6">
    <source>
        <dbReference type="PROSITE" id="PS50110"/>
    </source>
</evidence>
<feature type="domain" description="Response regulatory" evidence="6">
    <location>
        <begin position="9"/>
        <end position="123"/>
    </location>
</feature>
<dbReference type="EMBL" id="JASGBH010000003">
    <property type="protein sequence ID" value="MDI9233423.1"/>
    <property type="molecule type" value="Genomic_DNA"/>
</dbReference>
<keyword evidence="1" id="KW-0805">Transcription regulation</keyword>
<evidence type="ECO:0000256" key="4">
    <source>
        <dbReference type="PROSITE-ProRule" id="PRU00169"/>
    </source>
</evidence>
<evidence type="ECO:0000256" key="2">
    <source>
        <dbReference type="ARBA" id="ARBA00023125"/>
    </source>
</evidence>
<dbReference type="Proteomes" id="UP001431902">
    <property type="component" value="Unassembled WGS sequence"/>
</dbReference>
<dbReference type="PANTHER" id="PTHR44688:SF16">
    <property type="entry name" value="DNA-BINDING TRANSCRIPTIONAL ACTIVATOR DEVR_DOSR"/>
    <property type="match status" value="1"/>
</dbReference>
<dbReference type="Pfam" id="PF00196">
    <property type="entry name" value="GerE"/>
    <property type="match status" value="1"/>
</dbReference>
<dbReference type="InterPro" id="IPR001789">
    <property type="entry name" value="Sig_transdc_resp-reg_receiver"/>
</dbReference>
<dbReference type="InterPro" id="IPR000792">
    <property type="entry name" value="Tscrpt_reg_LuxR_C"/>
</dbReference>
<dbReference type="CDD" id="cd06170">
    <property type="entry name" value="LuxR_C_like"/>
    <property type="match status" value="1"/>
</dbReference>